<proteinExistence type="predicted"/>
<dbReference type="AlphaFoldDB" id="A0A6G0Y4V3"/>
<dbReference type="Proteomes" id="UP000478052">
    <property type="component" value="Unassembled WGS sequence"/>
</dbReference>
<evidence type="ECO:0000313" key="1">
    <source>
        <dbReference type="EMBL" id="KAF0749123.1"/>
    </source>
</evidence>
<evidence type="ECO:0000313" key="2">
    <source>
        <dbReference type="Proteomes" id="UP000478052"/>
    </source>
</evidence>
<sequence>MTSITCIIFAKEYRNDHYIFGKVAKNLYKVSIISTEQVNFQPHFLSEFSRLPRSLDVLEYWKATEYCTFLLYTGPILLKGRIKSSLQFVTEYPEHYGNEYV</sequence>
<accession>A0A6G0Y4V3</accession>
<organism evidence="1 2">
    <name type="scientific">Aphis craccivora</name>
    <name type="common">Cowpea aphid</name>
    <dbReference type="NCBI Taxonomy" id="307492"/>
    <lineage>
        <taxon>Eukaryota</taxon>
        <taxon>Metazoa</taxon>
        <taxon>Ecdysozoa</taxon>
        <taxon>Arthropoda</taxon>
        <taxon>Hexapoda</taxon>
        <taxon>Insecta</taxon>
        <taxon>Pterygota</taxon>
        <taxon>Neoptera</taxon>
        <taxon>Paraneoptera</taxon>
        <taxon>Hemiptera</taxon>
        <taxon>Sternorrhyncha</taxon>
        <taxon>Aphidomorpha</taxon>
        <taxon>Aphidoidea</taxon>
        <taxon>Aphididae</taxon>
        <taxon>Aphidini</taxon>
        <taxon>Aphis</taxon>
        <taxon>Aphis</taxon>
    </lineage>
</organism>
<reference evidence="1 2" key="1">
    <citation type="submission" date="2019-08" db="EMBL/GenBank/DDBJ databases">
        <title>Whole genome of Aphis craccivora.</title>
        <authorList>
            <person name="Voronova N.V."/>
            <person name="Shulinski R.S."/>
            <person name="Bandarenka Y.V."/>
            <person name="Zhorov D.G."/>
            <person name="Warner D."/>
        </authorList>
    </citation>
    <scope>NUCLEOTIDE SEQUENCE [LARGE SCALE GENOMIC DNA]</scope>
    <source>
        <strain evidence="1">180601</strain>
        <tissue evidence="1">Whole Body</tissue>
    </source>
</reference>
<comment type="caution">
    <text evidence="1">The sequence shown here is derived from an EMBL/GenBank/DDBJ whole genome shotgun (WGS) entry which is preliminary data.</text>
</comment>
<gene>
    <name evidence="1" type="ORF">FWK35_00016978</name>
</gene>
<name>A0A6G0Y4V3_APHCR</name>
<dbReference type="EMBL" id="VUJU01006216">
    <property type="protein sequence ID" value="KAF0749123.1"/>
    <property type="molecule type" value="Genomic_DNA"/>
</dbReference>
<protein>
    <submittedName>
        <fullName evidence="1">Uncharacterized protein</fullName>
    </submittedName>
</protein>
<keyword evidence="2" id="KW-1185">Reference proteome</keyword>